<comment type="caution">
    <text evidence="1">The sequence shown here is derived from an EMBL/GenBank/DDBJ whole genome shotgun (WGS) entry which is preliminary data.</text>
</comment>
<organism evidence="1 2">
    <name type="scientific">Tritrichomonas musculus</name>
    <dbReference type="NCBI Taxonomy" id="1915356"/>
    <lineage>
        <taxon>Eukaryota</taxon>
        <taxon>Metamonada</taxon>
        <taxon>Parabasalia</taxon>
        <taxon>Tritrichomonadida</taxon>
        <taxon>Tritrichomonadidae</taxon>
        <taxon>Tritrichomonas</taxon>
    </lineage>
</organism>
<proteinExistence type="predicted"/>
<dbReference type="EMBL" id="JAPFFF010000037">
    <property type="protein sequence ID" value="KAK8842543.1"/>
    <property type="molecule type" value="Genomic_DNA"/>
</dbReference>
<evidence type="ECO:0000313" key="2">
    <source>
        <dbReference type="Proteomes" id="UP001470230"/>
    </source>
</evidence>
<keyword evidence="2" id="KW-1185">Reference proteome</keyword>
<sequence length="136" mass="15193">MILVLFFAVNAFSLNQEEMDNAMLTPAFLSDFVNARQIRNLTISAQNEMASINGQYFIKPVFDLLSTLQPTYLVLNQLSFHSFDGKIINGESHGLAKFADLHVYDCEFKNGFSTVATIKGPEKESFDSSNDDNAII</sequence>
<name>A0ABR2H8J0_9EUKA</name>
<gene>
    <name evidence="1" type="ORF">M9Y10_025399</name>
</gene>
<accession>A0ABR2H8J0</accession>
<reference evidence="1 2" key="1">
    <citation type="submission" date="2024-04" db="EMBL/GenBank/DDBJ databases">
        <title>Tritrichomonas musculus Genome.</title>
        <authorList>
            <person name="Alves-Ferreira E."/>
            <person name="Grigg M."/>
            <person name="Lorenzi H."/>
            <person name="Galac M."/>
        </authorList>
    </citation>
    <scope>NUCLEOTIDE SEQUENCE [LARGE SCALE GENOMIC DNA]</scope>
    <source>
        <strain evidence="1 2">EAF2021</strain>
    </source>
</reference>
<protein>
    <submittedName>
        <fullName evidence="1">Uncharacterized protein</fullName>
    </submittedName>
</protein>
<dbReference type="Proteomes" id="UP001470230">
    <property type="component" value="Unassembled WGS sequence"/>
</dbReference>
<evidence type="ECO:0000313" key="1">
    <source>
        <dbReference type="EMBL" id="KAK8842543.1"/>
    </source>
</evidence>